<dbReference type="Proteomes" id="UP000236291">
    <property type="component" value="Unassembled WGS sequence"/>
</dbReference>
<sequence length="140" mass="15925">MTPLFNWVMIWISIRDIELGFGVFENEEMTLSIDLRFCINLQGTIYFNGSRSTLEEEMMQCEPAGAVVVTGGQQRTVINNYVWTAPEQGTFKCNVMPLFSRIEIVMGWICAFKMIMKILVEHKPSGGKVAFYLMKPKLGA</sequence>
<evidence type="ECO:0000313" key="2">
    <source>
        <dbReference type="Proteomes" id="UP000236291"/>
    </source>
</evidence>
<reference evidence="1 2" key="2">
    <citation type="journal article" date="2017" name="Front. Plant Sci.">
        <title>Gene Classification and Mining of Molecular Markers Useful in Red Clover (Trifolium pratense) Breeding.</title>
        <authorList>
            <person name="Istvanek J."/>
            <person name="Dluhosova J."/>
            <person name="Dluhos P."/>
            <person name="Patkova L."/>
            <person name="Nedelnik J."/>
            <person name="Repkova J."/>
        </authorList>
    </citation>
    <scope>NUCLEOTIDE SEQUENCE [LARGE SCALE GENOMIC DNA]</scope>
    <source>
        <strain evidence="2">cv. Tatra</strain>
        <tissue evidence="1">Young leaves</tissue>
    </source>
</reference>
<gene>
    <name evidence="1" type="ORF">L195_g030285</name>
</gene>
<name>A0A2K3L757_TRIPR</name>
<dbReference type="AlphaFoldDB" id="A0A2K3L757"/>
<protein>
    <submittedName>
        <fullName evidence="1">Uncharacterized protein</fullName>
    </submittedName>
</protein>
<organism evidence="1 2">
    <name type="scientific">Trifolium pratense</name>
    <name type="common">Red clover</name>
    <dbReference type="NCBI Taxonomy" id="57577"/>
    <lineage>
        <taxon>Eukaryota</taxon>
        <taxon>Viridiplantae</taxon>
        <taxon>Streptophyta</taxon>
        <taxon>Embryophyta</taxon>
        <taxon>Tracheophyta</taxon>
        <taxon>Spermatophyta</taxon>
        <taxon>Magnoliopsida</taxon>
        <taxon>eudicotyledons</taxon>
        <taxon>Gunneridae</taxon>
        <taxon>Pentapetalae</taxon>
        <taxon>rosids</taxon>
        <taxon>fabids</taxon>
        <taxon>Fabales</taxon>
        <taxon>Fabaceae</taxon>
        <taxon>Papilionoideae</taxon>
        <taxon>50 kb inversion clade</taxon>
        <taxon>NPAAA clade</taxon>
        <taxon>Hologalegina</taxon>
        <taxon>IRL clade</taxon>
        <taxon>Trifolieae</taxon>
        <taxon>Trifolium</taxon>
    </lineage>
</organism>
<accession>A0A2K3L757</accession>
<dbReference type="EMBL" id="ASHM01027408">
    <property type="protein sequence ID" value="PNX74367.1"/>
    <property type="molecule type" value="Genomic_DNA"/>
</dbReference>
<reference evidence="1 2" key="1">
    <citation type="journal article" date="2014" name="Am. J. Bot.">
        <title>Genome assembly and annotation for red clover (Trifolium pratense; Fabaceae).</title>
        <authorList>
            <person name="Istvanek J."/>
            <person name="Jaros M."/>
            <person name="Krenek A."/>
            <person name="Repkova J."/>
        </authorList>
    </citation>
    <scope>NUCLEOTIDE SEQUENCE [LARGE SCALE GENOMIC DNA]</scope>
    <source>
        <strain evidence="2">cv. Tatra</strain>
        <tissue evidence="1">Young leaves</tissue>
    </source>
</reference>
<comment type="caution">
    <text evidence="1">The sequence shown here is derived from an EMBL/GenBank/DDBJ whole genome shotgun (WGS) entry which is preliminary data.</text>
</comment>
<proteinExistence type="predicted"/>
<evidence type="ECO:0000313" key="1">
    <source>
        <dbReference type="EMBL" id="PNX74367.1"/>
    </source>
</evidence>